<name>A0ABQ9WW35_9EUKA</name>
<reference evidence="2 3" key="1">
    <citation type="journal article" date="2022" name="bioRxiv">
        <title>Genomics of Preaxostyla Flagellates Illuminates Evolutionary Transitions and the Path Towards Mitochondrial Loss.</title>
        <authorList>
            <person name="Novak L.V.F."/>
            <person name="Treitli S.C."/>
            <person name="Pyrih J."/>
            <person name="Halakuc P."/>
            <person name="Pipaliya S.V."/>
            <person name="Vacek V."/>
            <person name="Brzon O."/>
            <person name="Soukal P."/>
            <person name="Eme L."/>
            <person name="Dacks J.B."/>
            <person name="Karnkowska A."/>
            <person name="Elias M."/>
            <person name="Hampl V."/>
        </authorList>
    </citation>
    <scope>NUCLEOTIDE SEQUENCE [LARGE SCALE GENOMIC DNA]</scope>
    <source>
        <strain evidence="2">NAU3</strain>
        <tissue evidence="2">Gut</tissue>
    </source>
</reference>
<keyword evidence="3" id="KW-1185">Reference proteome</keyword>
<gene>
    <name evidence="2" type="ORF">BLNAU_21367</name>
</gene>
<evidence type="ECO:0000313" key="2">
    <source>
        <dbReference type="EMBL" id="KAK2943716.1"/>
    </source>
</evidence>
<evidence type="ECO:0000256" key="1">
    <source>
        <dbReference type="SAM" id="Coils"/>
    </source>
</evidence>
<comment type="caution">
    <text evidence="2">The sequence shown here is derived from an EMBL/GenBank/DDBJ whole genome shotgun (WGS) entry which is preliminary data.</text>
</comment>
<protein>
    <recommendedName>
        <fullName evidence="4">TLDc domain-containing protein</fullName>
    </recommendedName>
</protein>
<keyword evidence="1" id="KW-0175">Coiled coil</keyword>
<accession>A0ABQ9WW35</accession>
<sequence>MNPEPHESINLSSHPSFLHQSAEIASTEITQGPLSIDSVLHLLTTSDSIPETLVKSPQWLLLPDLLDEKLIGDAEEKYCKLLVALTQIAFILCDSHILLSNKRPLLSSLQTLANSSTLSPKVYPRVESFLAVLKSVPESPHILVDRVTFETLTSDRTTHLLQIETLQKQLDDQKRQFERDQAKTKEENSKLIKELDTLKTNLQKTTQTNTEKDKTIQQLQATVSRLESQLLSLRTPPISTNVIKVFNSAHVKLENSVLTKKSADAWVSCFTKVITSGIHRLSIKTAAPHAMLGIVAPCVYPELVSKGFHSSGKAAAMYNNGVLYTGGETTHKNCALPKDQIWTAEANLSKKTLHFFIGGDQQPNHFVNIPVPLVFSIGIYDLNSTITITSWTELSTSGIQYEGTGHNLKG</sequence>
<feature type="coiled-coil region" evidence="1">
    <location>
        <begin position="156"/>
        <end position="229"/>
    </location>
</feature>
<organism evidence="2 3">
    <name type="scientific">Blattamonas nauphoetae</name>
    <dbReference type="NCBI Taxonomy" id="2049346"/>
    <lineage>
        <taxon>Eukaryota</taxon>
        <taxon>Metamonada</taxon>
        <taxon>Preaxostyla</taxon>
        <taxon>Oxymonadida</taxon>
        <taxon>Blattamonas</taxon>
    </lineage>
</organism>
<dbReference type="Proteomes" id="UP001281761">
    <property type="component" value="Unassembled WGS sequence"/>
</dbReference>
<proteinExistence type="predicted"/>
<evidence type="ECO:0008006" key="4">
    <source>
        <dbReference type="Google" id="ProtNLM"/>
    </source>
</evidence>
<evidence type="ECO:0000313" key="3">
    <source>
        <dbReference type="Proteomes" id="UP001281761"/>
    </source>
</evidence>
<dbReference type="EMBL" id="JARBJD010000332">
    <property type="protein sequence ID" value="KAK2943716.1"/>
    <property type="molecule type" value="Genomic_DNA"/>
</dbReference>